<evidence type="ECO:0000256" key="6">
    <source>
        <dbReference type="ARBA" id="ARBA00023134"/>
    </source>
</evidence>
<evidence type="ECO:0000256" key="8">
    <source>
        <dbReference type="HAMAP-Rule" id="MF_00316"/>
    </source>
</evidence>
<dbReference type="GO" id="GO:0005737">
    <property type="term" value="C:cytoplasm"/>
    <property type="evidence" value="ECO:0007669"/>
    <property type="project" value="UniProtKB-SubCell"/>
</dbReference>
<dbReference type="GO" id="GO:1902758">
    <property type="term" value="P:bis(molybdopterin guanine dinucleotide)molybdenum biosynthetic process"/>
    <property type="evidence" value="ECO:0007669"/>
    <property type="project" value="TreeGrafter"/>
</dbReference>
<dbReference type="HAMAP" id="MF_00316">
    <property type="entry name" value="MobA"/>
    <property type="match status" value="1"/>
</dbReference>
<evidence type="ECO:0000256" key="7">
    <source>
        <dbReference type="ARBA" id="ARBA00023150"/>
    </source>
</evidence>
<feature type="binding site" evidence="8">
    <location>
        <position position="27"/>
    </location>
    <ligand>
        <name>GTP</name>
        <dbReference type="ChEBI" id="CHEBI:37565"/>
    </ligand>
</feature>
<keyword evidence="5 8" id="KW-0460">Magnesium</keyword>
<name>A0A840Y6A7_9PROT</name>
<organism evidence="10 11">
    <name type="scientific">Muricoccus pecuniae</name>
    <dbReference type="NCBI Taxonomy" id="693023"/>
    <lineage>
        <taxon>Bacteria</taxon>
        <taxon>Pseudomonadati</taxon>
        <taxon>Pseudomonadota</taxon>
        <taxon>Alphaproteobacteria</taxon>
        <taxon>Acetobacterales</taxon>
        <taxon>Roseomonadaceae</taxon>
        <taxon>Muricoccus</taxon>
    </lineage>
</organism>
<feature type="domain" description="MobA-like NTP transferase" evidence="9">
    <location>
        <begin position="11"/>
        <end position="173"/>
    </location>
</feature>
<gene>
    <name evidence="8" type="primary">mobA</name>
    <name evidence="10" type="ORF">FHS87_003437</name>
</gene>
<dbReference type="Proteomes" id="UP000580654">
    <property type="component" value="Unassembled WGS sequence"/>
</dbReference>
<dbReference type="GO" id="GO:0061603">
    <property type="term" value="F:molybdenum cofactor guanylyltransferase activity"/>
    <property type="evidence" value="ECO:0007669"/>
    <property type="project" value="UniProtKB-EC"/>
</dbReference>
<reference evidence="10 11" key="1">
    <citation type="submission" date="2020-08" db="EMBL/GenBank/DDBJ databases">
        <title>Genomic Encyclopedia of Type Strains, Phase IV (KMG-IV): sequencing the most valuable type-strain genomes for metagenomic binning, comparative biology and taxonomic classification.</title>
        <authorList>
            <person name="Goeker M."/>
        </authorList>
    </citation>
    <scope>NUCLEOTIDE SEQUENCE [LARGE SCALE GENOMIC DNA]</scope>
    <source>
        <strain evidence="10 11">DSM 25622</strain>
    </source>
</reference>
<comment type="caution">
    <text evidence="10">The sequence shown here is derived from an EMBL/GenBank/DDBJ whole genome shotgun (WGS) entry which is preliminary data.</text>
</comment>
<comment type="caution">
    <text evidence="8">Lacks conserved residue(s) required for the propagation of feature annotation.</text>
</comment>
<feature type="binding site" evidence="8">
    <location>
        <position position="79"/>
    </location>
    <ligand>
        <name>GTP</name>
        <dbReference type="ChEBI" id="CHEBI:37565"/>
    </ligand>
</feature>
<keyword evidence="1 8" id="KW-0963">Cytoplasm</keyword>
<keyword evidence="6 8" id="KW-0342">GTP-binding</keyword>
<dbReference type="EC" id="2.7.7.77" evidence="8"/>
<evidence type="ECO:0000256" key="3">
    <source>
        <dbReference type="ARBA" id="ARBA00022723"/>
    </source>
</evidence>
<dbReference type="InterPro" id="IPR025877">
    <property type="entry name" value="MobA-like_NTP_Trfase"/>
</dbReference>
<keyword evidence="3 8" id="KW-0479">Metal-binding</keyword>
<comment type="function">
    <text evidence="8">Transfers a GMP moiety from GTP to Mo-molybdopterin (Mo-MPT) cofactor (Moco or molybdenum cofactor) to form Mo-molybdopterin guanine dinucleotide (Mo-MGD) cofactor.</text>
</comment>
<keyword evidence="2 8" id="KW-0808">Transferase</keyword>
<feature type="binding site" evidence="8">
    <location>
        <begin position="14"/>
        <end position="16"/>
    </location>
    <ligand>
        <name>GTP</name>
        <dbReference type="ChEBI" id="CHEBI:37565"/>
    </ligand>
</feature>
<feature type="binding site" evidence="8">
    <location>
        <position position="112"/>
    </location>
    <ligand>
        <name>Mg(2+)</name>
        <dbReference type="ChEBI" id="CHEBI:18420"/>
    </ligand>
</feature>
<dbReference type="PANTHER" id="PTHR19136:SF81">
    <property type="entry name" value="MOLYBDENUM COFACTOR GUANYLYLTRANSFERASE"/>
    <property type="match status" value="1"/>
</dbReference>
<dbReference type="CDD" id="cd02503">
    <property type="entry name" value="MobA"/>
    <property type="match status" value="1"/>
</dbReference>
<dbReference type="Pfam" id="PF12804">
    <property type="entry name" value="NTP_transf_3"/>
    <property type="match status" value="1"/>
</dbReference>
<protein>
    <recommendedName>
        <fullName evidence="8">Molybdenum cofactor guanylyltransferase</fullName>
        <shortName evidence="8">MoCo guanylyltransferase</shortName>
        <ecNumber evidence="8">2.7.7.77</ecNumber>
    </recommendedName>
    <alternativeName>
        <fullName evidence="8">GTP:molybdopterin guanylyltransferase</fullName>
    </alternativeName>
    <alternativeName>
        <fullName evidence="8">Mo-MPT guanylyltransferase</fullName>
    </alternativeName>
    <alternativeName>
        <fullName evidence="8">Molybdopterin guanylyltransferase</fullName>
    </alternativeName>
    <alternativeName>
        <fullName evidence="8">Molybdopterin-guanine dinucleotide synthase</fullName>
        <shortName evidence="8">MGD synthase</shortName>
    </alternativeName>
</protein>
<evidence type="ECO:0000256" key="5">
    <source>
        <dbReference type="ARBA" id="ARBA00022842"/>
    </source>
</evidence>
<sequence>MDGADTPLTLGLVLAGGLARRMGGGDKTLLPLHGSLGGRPMLALLLERLAPQAAALAISANGDPARFAGAAPGLPVLADPFPGYPGPLAGVLAGMEHAARLGLGWVLSVPGDTPLIPPDLAARLHAAGAPVAHAASAGRAHPPVALWSVALRDDLRAALLAGEGKVGRWAARHGAVAVEWPGDPFLNANTPEELAALERAAEGRPL</sequence>
<evidence type="ECO:0000256" key="1">
    <source>
        <dbReference type="ARBA" id="ARBA00022490"/>
    </source>
</evidence>
<dbReference type="AlphaFoldDB" id="A0A840Y6A7"/>
<comment type="domain">
    <text evidence="8">The N-terminal domain determines nucleotide recognition and specific binding, while the C-terminal domain determines the specific binding to the target protein.</text>
</comment>
<dbReference type="Gene3D" id="3.90.550.10">
    <property type="entry name" value="Spore Coat Polysaccharide Biosynthesis Protein SpsA, Chain A"/>
    <property type="match status" value="1"/>
</dbReference>
<feature type="binding site" evidence="8">
    <location>
        <position position="112"/>
    </location>
    <ligand>
        <name>GTP</name>
        <dbReference type="ChEBI" id="CHEBI:37565"/>
    </ligand>
</feature>
<evidence type="ECO:0000313" key="11">
    <source>
        <dbReference type="Proteomes" id="UP000580654"/>
    </source>
</evidence>
<keyword evidence="4 8" id="KW-0547">Nucleotide-binding</keyword>
<comment type="catalytic activity">
    <reaction evidence="8">
        <text>Mo-molybdopterin + GTP + H(+) = Mo-molybdopterin guanine dinucleotide + diphosphate</text>
        <dbReference type="Rhea" id="RHEA:34243"/>
        <dbReference type="ChEBI" id="CHEBI:15378"/>
        <dbReference type="ChEBI" id="CHEBI:33019"/>
        <dbReference type="ChEBI" id="CHEBI:37565"/>
        <dbReference type="ChEBI" id="CHEBI:71302"/>
        <dbReference type="ChEBI" id="CHEBI:71310"/>
        <dbReference type="EC" id="2.7.7.77"/>
    </reaction>
</comment>
<dbReference type="InterPro" id="IPR013482">
    <property type="entry name" value="Molybde_CF_guanTrfase"/>
</dbReference>
<evidence type="ECO:0000313" key="10">
    <source>
        <dbReference type="EMBL" id="MBB5695380.1"/>
    </source>
</evidence>
<dbReference type="GO" id="GO:0005525">
    <property type="term" value="F:GTP binding"/>
    <property type="evidence" value="ECO:0007669"/>
    <property type="project" value="UniProtKB-UniRule"/>
</dbReference>
<dbReference type="RefSeq" id="WP_184520582.1">
    <property type="nucleotide sequence ID" value="NZ_JACIJD010000017.1"/>
</dbReference>
<dbReference type="InterPro" id="IPR029044">
    <property type="entry name" value="Nucleotide-diphossugar_trans"/>
</dbReference>
<dbReference type="EMBL" id="JACIJD010000017">
    <property type="protein sequence ID" value="MBB5695380.1"/>
    <property type="molecule type" value="Genomic_DNA"/>
</dbReference>
<keyword evidence="10" id="KW-0548">Nucleotidyltransferase</keyword>
<evidence type="ECO:0000259" key="9">
    <source>
        <dbReference type="Pfam" id="PF12804"/>
    </source>
</evidence>
<dbReference type="GO" id="GO:0046872">
    <property type="term" value="F:metal ion binding"/>
    <property type="evidence" value="ECO:0007669"/>
    <property type="project" value="UniProtKB-KW"/>
</dbReference>
<dbReference type="PANTHER" id="PTHR19136">
    <property type="entry name" value="MOLYBDENUM COFACTOR GUANYLYLTRANSFERASE"/>
    <property type="match status" value="1"/>
</dbReference>
<accession>A0A840Y6A7</accession>
<keyword evidence="7 8" id="KW-0501">Molybdenum cofactor biosynthesis</keyword>
<comment type="cofactor">
    <cofactor evidence="8">
        <name>Mg(2+)</name>
        <dbReference type="ChEBI" id="CHEBI:18420"/>
    </cofactor>
</comment>
<comment type="subcellular location">
    <subcellularLocation>
        <location evidence="8">Cytoplasm</location>
    </subcellularLocation>
</comment>
<keyword evidence="11" id="KW-1185">Reference proteome</keyword>
<proteinExistence type="inferred from homology"/>
<comment type="similarity">
    <text evidence="8">Belongs to the MobA family.</text>
</comment>
<dbReference type="NCBIfam" id="TIGR02665">
    <property type="entry name" value="molyb_mobA"/>
    <property type="match status" value="1"/>
</dbReference>
<evidence type="ECO:0000256" key="2">
    <source>
        <dbReference type="ARBA" id="ARBA00022679"/>
    </source>
</evidence>
<evidence type="ECO:0000256" key="4">
    <source>
        <dbReference type="ARBA" id="ARBA00022741"/>
    </source>
</evidence>
<dbReference type="SUPFAM" id="SSF53448">
    <property type="entry name" value="Nucleotide-diphospho-sugar transferases"/>
    <property type="match status" value="1"/>
</dbReference>
<comment type="subunit">
    <text evidence="8">Monomer.</text>
</comment>